<dbReference type="InterPro" id="IPR015943">
    <property type="entry name" value="WD40/YVTN_repeat-like_dom_sf"/>
</dbReference>
<proteinExistence type="predicted"/>
<dbReference type="EMBL" id="FMSV02000384">
    <property type="protein sequence ID" value="SEH05813.1"/>
    <property type="molecule type" value="Genomic_DNA"/>
</dbReference>
<name>A0A1H6F8C4_9GAMM</name>
<evidence type="ECO:0000313" key="2">
    <source>
        <dbReference type="Proteomes" id="UP000236724"/>
    </source>
</evidence>
<dbReference type="RefSeq" id="WP_103919691.1">
    <property type="nucleotide sequence ID" value="NZ_FMSV02000384.1"/>
</dbReference>
<dbReference type="AlphaFoldDB" id="A0A1H6F8C4"/>
<dbReference type="Proteomes" id="UP000236724">
    <property type="component" value="Unassembled WGS sequence"/>
</dbReference>
<keyword evidence="2" id="KW-1185">Reference proteome</keyword>
<dbReference type="InterPro" id="IPR011110">
    <property type="entry name" value="Reg_prop"/>
</dbReference>
<gene>
    <name evidence="1" type="ORF">MBHS_01668</name>
</gene>
<sequence>MNIYGNAYTNSLVGVLFLFISSLFSSGFAAISGGDSQWNVPSNLRWGRVNSLLENETGLWVGTSSGLEQHDIQSGKLVRVWTDLDDLPGNGRGVDFLLSGMGGSIWIGIRNYGVAQRSAEGEWRTFTDLPNADINTLLSDQQGGVWVGTERGLLHIDNTSTVHSYDFDNSQLPGLWISALYMDVQGNLWVGTLSGLARRNIDDSWLVFTTENSLLPDNNISALAPDGQGGMWIGAIWGGLTHFAADGLLDLVNTSNSPLPSNWIKQLLLDGNGDLWVSSKNYVAYHPAAGGWLIFDPEAAGLMRNLPPVFYQGQSGLWVGSDPTLLRLQGIDLQVYDSEPEASLSSGTTSAAEENAIRRRLFVPDAQGGRWFVDGSELVYQNHQGQNIVRLDDENSELPGYIRKLISDRQNGLWVVSYSSDQGGLVFSHRSLNPADNQWEHFTLDSFSGGLLSSVNDVVASPEGGLWLTASTGEVFAMLAYLTPDRHWEVSSLGEDNGWPFNYVREILVDDLGNIWLAGYRYLLQRPASTLPVRRIDSRWQQINMADLGLGNTVNSMLADGEGGLWLATSDGLAHRDTQNTWRSFDDVNAGLPSNYIDGLQTGDAGDLWVNTPNGLAYIDSIAHHQTGGSWKTIDTENSNLPTNNVFSMYNDGDGGLWLDTDLGFGHLSFNFDLDDEISGKRAAIIIHARPQSGSDKQHIIRDRISGAVYDGLSERYYKNDDIYFLSYKPDMDVNGDLQTDKLAVDAPVTYFESGTIPPRDLTLADISAVFNWAIQQGSLGQALIISIIADADETGALLLNPDTGQSLSVSDLAALLDDYQQNTDNTVILLLESSHGGALLETLAGDKRILLTSTSAEQTVQYQDVLGSDSFLWKYFRRLRSGMNLEAAFRRVETELLDSGSEQSPQLEDSGDGIANGDRDGRMAQQYCLNGCFAPRANQQTYQNGDMLRLTVPNLPRNKLSYVGLALPDGQGSLLFVDKNQPVSIEEGFQAWRGSDMMLEMEVIPELQRGEYIIFLIRTPKGINPMEQVELWETSQESITIE</sequence>
<dbReference type="SUPFAM" id="SSF63829">
    <property type="entry name" value="Calcium-dependent phosphotriesterase"/>
    <property type="match status" value="2"/>
</dbReference>
<reference evidence="1 2" key="1">
    <citation type="submission" date="2016-10" db="EMBL/GenBank/DDBJ databases">
        <authorList>
            <person name="de Groot N.N."/>
        </authorList>
    </citation>
    <scope>NUCLEOTIDE SEQUENCE [LARGE SCALE GENOMIC DNA]</scope>
    <source>
        <strain evidence="1">MBHS1</strain>
    </source>
</reference>
<protein>
    <submittedName>
        <fullName evidence="1">Two component regulator propeller</fullName>
    </submittedName>
</protein>
<dbReference type="Pfam" id="PF07494">
    <property type="entry name" value="Reg_prop"/>
    <property type="match status" value="4"/>
</dbReference>
<dbReference type="Gene3D" id="2.130.10.10">
    <property type="entry name" value="YVTN repeat-like/Quinoprotein amine dehydrogenase"/>
    <property type="match status" value="3"/>
</dbReference>
<organism evidence="1 2">
    <name type="scientific">Candidatus Venteria ishoeyi</name>
    <dbReference type="NCBI Taxonomy" id="1899563"/>
    <lineage>
        <taxon>Bacteria</taxon>
        <taxon>Pseudomonadati</taxon>
        <taxon>Pseudomonadota</taxon>
        <taxon>Gammaproteobacteria</taxon>
        <taxon>Thiotrichales</taxon>
        <taxon>Thiotrichaceae</taxon>
        <taxon>Venteria</taxon>
    </lineage>
</organism>
<evidence type="ECO:0000313" key="1">
    <source>
        <dbReference type="EMBL" id="SEH05813.1"/>
    </source>
</evidence>
<accession>A0A1H6F8C4</accession>